<dbReference type="Proteomes" id="UP000728032">
    <property type="component" value="Unassembled WGS sequence"/>
</dbReference>
<evidence type="ECO:0000256" key="1">
    <source>
        <dbReference type="SAM" id="MobiDB-lite"/>
    </source>
</evidence>
<feature type="region of interest" description="Disordered" evidence="1">
    <location>
        <begin position="1"/>
        <end position="147"/>
    </location>
</feature>
<organism evidence="2">
    <name type="scientific">Oppiella nova</name>
    <dbReference type="NCBI Taxonomy" id="334625"/>
    <lineage>
        <taxon>Eukaryota</taxon>
        <taxon>Metazoa</taxon>
        <taxon>Ecdysozoa</taxon>
        <taxon>Arthropoda</taxon>
        <taxon>Chelicerata</taxon>
        <taxon>Arachnida</taxon>
        <taxon>Acari</taxon>
        <taxon>Acariformes</taxon>
        <taxon>Sarcoptiformes</taxon>
        <taxon>Oribatida</taxon>
        <taxon>Brachypylina</taxon>
        <taxon>Oppioidea</taxon>
        <taxon>Oppiidae</taxon>
        <taxon>Oppiella</taxon>
    </lineage>
</organism>
<accession>A0A7R9QZF6</accession>
<sequence length="147" mass="15764">MSDGISDKSDVLIAIKARDQRTDSHPSRERSQSSPTDIRSSGSPLRRETMALVNVSDESSPTAPTQETDTSLTSESTPEMSTNSSVNDTNPTMASNTIIRPKRMAAKSAPPIDTYSGSSDDGLPEDNVRNDKNYLVSKSTNIGTNKG</sequence>
<feature type="compositionally biased region" description="Polar residues" evidence="1">
    <location>
        <begin position="136"/>
        <end position="147"/>
    </location>
</feature>
<protein>
    <submittedName>
        <fullName evidence="2">Uncharacterized protein</fullName>
    </submittedName>
</protein>
<dbReference type="EMBL" id="CAJPVJ010028812">
    <property type="protein sequence ID" value="CAG2179805.1"/>
    <property type="molecule type" value="Genomic_DNA"/>
</dbReference>
<feature type="compositionally biased region" description="Polar residues" evidence="1">
    <location>
        <begin position="56"/>
        <end position="98"/>
    </location>
</feature>
<name>A0A7R9QZF6_9ACAR</name>
<dbReference type="EMBL" id="OC943637">
    <property type="protein sequence ID" value="CAD7662669.1"/>
    <property type="molecule type" value="Genomic_DNA"/>
</dbReference>
<evidence type="ECO:0000313" key="3">
    <source>
        <dbReference type="Proteomes" id="UP000728032"/>
    </source>
</evidence>
<proteinExistence type="predicted"/>
<reference evidence="2" key="1">
    <citation type="submission" date="2020-11" db="EMBL/GenBank/DDBJ databases">
        <authorList>
            <person name="Tran Van P."/>
        </authorList>
    </citation>
    <scope>NUCLEOTIDE SEQUENCE</scope>
</reference>
<evidence type="ECO:0000313" key="2">
    <source>
        <dbReference type="EMBL" id="CAD7662669.1"/>
    </source>
</evidence>
<feature type="compositionally biased region" description="Polar residues" evidence="1">
    <location>
        <begin position="32"/>
        <end position="43"/>
    </location>
</feature>
<feature type="compositionally biased region" description="Basic and acidic residues" evidence="1">
    <location>
        <begin position="1"/>
        <end position="31"/>
    </location>
</feature>
<gene>
    <name evidence="2" type="ORF">ONB1V03_LOCUS19229</name>
</gene>
<keyword evidence="3" id="KW-1185">Reference proteome</keyword>
<dbReference type="AlphaFoldDB" id="A0A7R9QZF6"/>